<dbReference type="AlphaFoldDB" id="A0AAE0F3P0"/>
<reference evidence="2 3" key="1">
    <citation type="journal article" date="2015" name="Genome Biol. Evol.">
        <title>Comparative Genomics of a Bacterivorous Green Alga Reveals Evolutionary Causalities and Consequences of Phago-Mixotrophic Mode of Nutrition.</title>
        <authorList>
            <person name="Burns J.A."/>
            <person name="Paasch A."/>
            <person name="Narechania A."/>
            <person name="Kim E."/>
        </authorList>
    </citation>
    <scope>NUCLEOTIDE SEQUENCE [LARGE SCALE GENOMIC DNA]</scope>
    <source>
        <strain evidence="2 3">PLY_AMNH</strain>
    </source>
</reference>
<gene>
    <name evidence="2" type="ORF">CYMTET_39724</name>
</gene>
<name>A0AAE0F3P0_9CHLO</name>
<dbReference type="Proteomes" id="UP001190700">
    <property type="component" value="Unassembled WGS sequence"/>
</dbReference>
<sequence>MDPLRCGMSCEELAAFEAKLAPKLLDMETMGCSRARFVARDLLSLRHYKAHALGATPLGDTGSVVLVDCESQTSFNKLRYDVGVHGDLYESRVALFNDAYELSGWFLSSISPFNFNDEEAVPWMNVAVEHMKANPMTPLPSRRGPPSGKAATSHAPKQSVSKPKPKPYVPPHNRGGKCFSFALIQQLWWCGRGW</sequence>
<keyword evidence="3" id="KW-1185">Reference proteome</keyword>
<evidence type="ECO:0000313" key="3">
    <source>
        <dbReference type="Proteomes" id="UP001190700"/>
    </source>
</evidence>
<protein>
    <submittedName>
        <fullName evidence="2">Uncharacterized protein</fullName>
    </submittedName>
</protein>
<evidence type="ECO:0000313" key="2">
    <source>
        <dbReference type="EMBL" id="KAK3250926.1"/>
    </source>
</evidence>
<dbReference type="EMBL" id="LGRX02026413">
    <property type="protein sequence ID" value="KAK3250926.1"/>
    <property type="molecule type" value="Genomic_DNA"/>
</dbReference>
<comment type="caution">
    <text evidence="2">The sequence shown here is derived from an EMBL/GenBank/DDBJ whole genome shotgun (WGS) entry which is preliminary data.</text>
</comment>
<accession>A0AAE0F3P0</accession>
<proteinExistence type="predicted"/>
<evidence type="ECO:0000256" key="1">
    <source>
        <dbReference type="SAM" id="MobiDB-lite"/>
    </source>
</evidence>
<organism evidence="2 3">
    <name type="scientific">Cymbomonas tetramitiformis</name>
    <dbReference type="NCBI Taxonomy" id="36881"/>
    <lineage>
        <taxon>Eukaryota</taxon>
        <taxon>Viridiplantae</taxon>
        <taxon>Chlorophyta</taxon>
        <taxon>Pyramimonadophyceae</taxon>
        <taxon>Pyramimonadales</taxon>
        <taxon>Pyramimonadaceae</taxon>
        <taxon>Cymbomonas</taxon>
    </lineage>
</organism>
<feature type="region of interest" description="Disordered" evidence="1">
    <location>
        <begin position="134"/>
        <end position="169"/>
    </location>
</feature>